<keyword evidence="1" id="KW-0472">Membrane</keyword>
<dbReference type="PANTHER" id="PTHR32063">
    <property type="match status" value="1"/>
</dbReference>
<sequence length="1029" mass="117346">MSSFRSIIAFIVISILGISLIPELSVNLNPVKVDNTLQISYSIADASPQEVERLASAPIENVMSQLRDLDKISSVSRYNGGNVSLEFSRNTDMGYKRFEVAALLRQLYPQLTKRVSYPFISPLQDQNQQQDLLRYTLSAPLAAFKIEEVLKESILKKIQSTEGVKSTPIYGATPLQVGIYYSSTKLSSYSFTPADLKRALSNAGGLRYPGLAKMNSQQFLSILLDGRFKNIQQLGEMYVTNSEGRSMRLKNLAEIIPEEQTPQSYYRINAKNFVTLAIEAREGVNRLQLARLLKSEINSAKELLPSGYELLLVSDDTEFIEKELDKLYQRSLLSILILIGFIFLINRDWRYLLVLFSGIVVNCCLSIICIWLFDIQIHIYSLAGLTISFGLIVDNAIVMIDHIHKYKNKHLFLALFAASLTTIAALLLVFLLPEDQKNNLIDFTKIVAVLLGVSLLVALFFTPALYQLLFEQKAVDSKEQSYKGLRRRVKLFRIYYLFIAWNAHYRKWWFIVFLLAFGLPVFLLPSKWEGQEWYNNTIGSDLYQEDIRPISDKLLGGSLRLFVRNVYERSSYREKEKTRLYVNAQLPYGNTLEQMNVIIKDFESYLLAQKGIQTFTTNIRSGQFASIEIVFEEAYELGGLPYQLKARLSARSTNWSGVKWNIYGVGQGFSTGSSDQIPSFRVEMKGYNYFDLEREAKKLAAMLLEHPRIQEVNTNERLSWNDKKSEEYVLVPDVALLAKKGISLSDFADGIRSAARAGSFNNYFEIGGQWWPVKVQETTAGRFDKYTLDNNSIMYSEKRIPVAEVSELFLESTSNAIYKEDRNYIRSVSFEYYGSGRFGDKYLKEVLAKYDKMKPLGYSAAKKTFSWGFNEAKKQYGLLLILIVAIFFICCILFESFRLPFFILVLIPIAFIGLFLTFGWFEFYFDQGGYAAFIMLGGLTVNAGIYILYDFQHRKSQNNRNFMKAVSYKSMPILLTIFSTCFGLVPFVLGGQNEVFWFSLAVGTIGGLIVSLLGVFFLLPLMAFKKAKI</sequence>
<feature type="transmembrane region" description="Helical" evidence="1">
    <location>
        <begin position="352"/>
        <end position="373"/>
    </location>
</feature>
<keyword evidence="1" id="KW-1133">Transmembrane helix</keyword>
<evidence type="ECO:0000313" key="3">
    <source>
        <dbReference type="Proteomes" id="UP000240608"/>
    </source>
</evidence>
<dbReference type="InterPro" id="IPR001036">
    <property type="entry name" value="Acrflvin-R"/>
</dbReference>
<dbReference type="Gene3D" id="3.30.70.1440">
    <property type="entry name" value="Multidrug efflux transporter AcrB pore domain"/>
    <property type="match status" value="1"/>
</dbReference>
<gene>
    <name evidence="2" type="ORF">C9994_01415</name>
</gene>
<dbReference type="InterPro" id="IPR027463">
    <property type="entry name" value="AcrB_DN_DC_subdom"/>
</dbReference>
<keyword evidence="1" id="KW-0812">Transmembrane</keyword>
<dbReference type="Pfam" id="PF00873">
    <property type="entry name" value="ACR_tran"/>
    <property type="match status" value="2"/>
</dbReference>
<organism evidence="2 3">
    <name type="scientific">Marivirga lumbricoides</name>
    <dbReference type="NCBI Taxonomy" id="1046115"/>
    <lineage>
        <taxon>Bacteria</taxon>
        <taxon>Pseudomonadati</taxon>
        <taxon>Bacteroidota</taxon>
        <taxon>Cytophagia</taxon>
        <taxon>Cytophagales</taxon>
        <taxon>Marivirgaceae</taxon>
        <taxon>Marivirga</taxon>
    </lineage>
</organism>
<feature type="transmembrane region" description="Helical" evidence="1">
    <location>
        <begin position="327"/>
        <end position="345"/>
    </location>
</feature>
<feature type="transmembrane region" description="Helical" evidence="1">
    <location>
        <begin position="379"/>
        <end position="400"/>
    </location>
</feature>
<dbReference type="Gene3D" id="1.20.1640.10">
    <property type="entry name" value="Multidrug efflux transporter AcrB transmembrane domain"/>
    <property type="match status" value="3"/>
</dbReference>
<feature type="transmembrane region" description="Helical" evidence="1">
    <location>
        <begin position="412"/>
        <end position="433"/>
    </location>
</feature>
<dbReference type="GO" id="GO:0042910">
    <property type="term" value="F:xenobiotic transmembrane transporter activity"/>
    <property type="evidence" value="ECO:0007669"/>
    <property type="project" value="TreeGrafter"/>
</dbReference>
<comment type="caution">
    <text evidence="2">The sequence shown here is derived from an EMBL/GenBank/DDBJ whole genome shotgun (WGS) entry which is preliminary data.</text>
</comment>
<dbReference type="Gene3D" id="3.30.70.1430">
    <property type="entry name" value="Multidrug efflux transporter AcrB pore domain"/>
    <property type="match status" value="2"/>
</dbReference>
<protein>
    <submittedName>
        <fullName evidence="2">Multidrug transporter</fullName>
    </submittedName>
</protein>
<dbReference type="SUPFAM" id="SSF82866">
    <property type="entry name" value="Multidrug efflux transporter AcrB transmembrane domain"/>
    <property type="match status" value="2"/>
</dbReference>
<dbReference type="Gene3D" id="3.30.2090.10">
    <property type="entry name" value="Multidrug efflux transporter AcrB TolC docking domain, DN and DC subdomains"/>
    <property type="match status" value="2"/>
</dbReference>
<dbReference type="AlphaFoldDB" id="A0A2T4DVB7"/>
<dbReference type="SUPFAM" id="SSF82693">
    <property type="entry name" value="Multidrug efflux transporter AcrB pore domain, PN1, PN2, PC1 and PC2 subdomains"/>
    <property type="match status" value="2"/>
</dbReference>
<feature type="transmembrane region" description="Helical" evidence="1">
    <location>
        <begin position="970"/>
        <end position="989"/>
    </location>
</feature>
<feature type="transmembrane region" description="Helical" evidence="1">
    <location>
        <begin position="901"/>
        <end position="921"/>
    </location>
</feature>
<evidence type="ECO:0000256" key="1">
    <source>
        <dbReference type="SAM" id="Phobius"/>
    </source>
</evidence>
<accession>A0A2T4DVB7</accession>
<feature type="transmembrane region" description="Helical" evidence="1">
    <location>
        <begin position="876"/>
        <end position="894"/>
    </location>
</feature>
<dbReference type="Gene3D" id="3.30.70.1320">
    <property type="entry name" value="Multidrug efflux transporter AcrB pore domain like"/>
    <property type="match status" value="1"/>
</dbReference>
<evidence type="ECO:0000313" key="2">
    <source>
        <dbReference type="EMBL" id="PTB97775.1"/>
    </source>
</evidence>
<feature type="transmembrane region" description="Helical" evidence="1">
    <location>
        <begin position="445"/>
        <end position="469"/>
    </location>
</feature>
<dbReference type="Proteomes" id="UP000240608">
    <property type="component" value="Unassembled WGS sequence"/>
</dbReference>
<proteinExistence type="predicted"/>
<feature type="transmembrane region" description="Helical" evidence="1">
    <location>
        <begin position="7"/>
        <end position="26"/>
    </location>
</feature>
<name>A0A2T4DVB7_9BACT</name>
<dbReference type="PANTHER" id="PTHR32063:SF0">
    <property type="entry name" value="SWARMING MOTILITY PROTEIN SWRC"/>
    <property type="match status" value="1"/>
</dbReference>
<feature type="transmembrane region" description="Helical" evidence="1">
    <location>
        <begin position="927"/>
        <end position="949"/>
    </location>
</feature>
<dbReference type="EMBL" id="PYVU01000006">
    <property type="protein sequence ID" value="PTB97775.1"/>
    <property type="molecule type" value="Genomic_DNA"/>
</dbReference>
<reference evidence="2 3" key="1">
    <citation type="submission" date="2018-03" db="EMBL/GenBank/DDBJ databases">
        <title>Cross-interface Injection: A General Nanoliter Liquid Handling Method Applied to Single Cells Genome Amplification Automated Nanoliter Liquid Handling Applied to Single Cell Multiple Displacement Amplification.</title>
        <authorList>
            <person name="Yun J."/>
            <person name="Xu P."/>
            <person name="Xu J."/>
            <person name="Dai X."/>
            <person name="Wang Y."/>
            <person name="Zheng X."/>
            <person name="Cao C."/>
            <person name="Yi Q."/>
            <person name="Zhu Y."/>
            <person name="Wang L."/>
            <person name="Dong Z."/>
            <person name="Huang Y."/>
            <person name="Huang L."/>
            <person name="Du W."/>
        </authorList>
    </citation>
    <scope>NUCLEOTIDE SEQUENCE [LARGE SCALE GENOMIC DNA]</scope>
    <source>
        <strain evidence="2 3">Z-D1-2</strain>
    </source>
</reference>
<feature type="transmembrane region" description="Helical" evidence="1">
    <location>
        <begin position="995"/>
        <end position="1019"/>
    </location>
</feature>
<dbReference type="GO" id="GO:0005886">
    <property type="term" value="C:plasma membrane"/>
    <property type="evidence" value="ECO:0007669"/>
    <property type="project" value="TreeGrafter"/>
</dbReference>
<dbReference type="SUPFAM" id="SSF82714">
    <property type="entry name" value="Multidrug efflux transporter AcrB TolC docking domain, DN and DC subdomains"/>
    <property type="match status" value="1"/>
</dbReference>